<feature type="region of interest" description="Disordered" evidence="3">
    <location>
        <begin position="333"/>
        <end position="374"/>
    </location>
</feature>
<dbReference type="GO" id="GO:0005524">
    <property type="term" value="F:ATP binding"/>
    <property type="evidence" value="ECO:0007669"/>
    <property type="project" value="UniProtKB-KW"/>
</dbReference>
<keyword evidence="6" id="KW-1185">Reference proteome</keyword>
<dbReference type="InterPro" id="IPR044802">
    <property type="entry name" value="NADKc-like"/>
</dbReference>
<feature type="region of interest" description="Disordered" evidence="3">
    <location>
        <begin position="243"/>
        <end position="297"/>
    </location>
</feature>
<dbReference type="EMBL" id="JALJOU010000041">
    <property type="protein sequence ID" value="KAK9832479.1"/>
    <property type="molecule type" value="Genomic_DNA"/>
</dbReference>
<dbReference type="PANTHER" id="PTHR31153:SF1">
    <property type="entry name" value="CALMODULIN CALCIUM-DEPENDENT NAD KINASE"/>
    <property type="match status" value="1"/>
</dbReference>
<evidence type="ECO:0000256" key="2">
    <source>
        <dbReference type="ARBA" id="ARBA00022840"/>
    </source>
</evidence>
<evidence type="ECO:0000259" key="4">
    <source>
        <dbReference type="Pfam" id="PF06414"/>
    </source>
</evidence>
<evidence type="ECO:0000256" key="1">
    <source>
        <dbReference type="ARBA" id="ARBA00022741"/>
    </source>
</evidence>
<keyword evidence="1" id="KW-0547">Nucleotide-binding</keyword>
<organism evidence="5 6">
    <name type="scientific">Elliptochloris bilobata</name>
    <dbReference type="NCBI Taxonomy" id="381761"/>
    <lineage>
        <taxon>Eukaryota</taxon>
        <taxon>Viridiplantae</taxon>
        <taxon>Chlorophyta</taxon>
        <taxon>core chlorophytes</taxon>
        <taxon>Trebouxiophyceae</taxon>
        <taxon>Trebouxiophyceae incertae sedis</taxon>
        <taxon>Elliptochloris clade</taxon>
        <taxon>Elliptochloris</taxon>
    </lineage>
</organism>
<feature type="compositionally biased region" description="Polar residues" evidence="3">
    <location>
        <begin position="281"/>
        <end position="295"/>
    </location>
</feature>
<keyword evidence="2" id="KW-0067">ATP-binding</keyword>
<dbReference type="InterPro" id="IPR010488">
    <property type="entry name" value="Zeta_toxin_domain"/>
</dbReference>
<dbReference type="Proteomes" id="UP001445335">
    <property type="component" value="Unassembled WGS sequence"/>
</dbReference>
<comment type="caution">
    <text evidence="5">The sequence shown here is derived from an EMBL/GenBank/DDBJ whole genome shotgun (WGS) entry which is preliminary data.</text>
</comment>
<proteinExistence type="predicted"/>
<accession>A0AAW1RFI0</accession>
<dbReference type="Pfam" id="PF06414">
    <property type="entry name" value="Zeta_toxin"/>
    <property type="match status" value="1"/>
</dbReference>
<dbReference type="AlphaFoldDB" id="A0AAW1RFI0"/>
<dbReference type="Gene3D" id="3.40.50.300">
    <property type="entry name" value="P-loop containing nucleotide triphosphate hydrolases"/>
    <property type="match status" value="1"/>
</dbReference>
<evidence type="ECO:0000256" key="3">
    <source>
        <dbReference type="SAM" id="MobiDB-lite"/>
    </source>
</evidence>
<sequence>MELLHRLLHGCRVGGSSSNRLVVPQKAEDTGSDAACGKTPMHWNIARHPSQIPSAINLPAQVFGQQAENGCSDRPDVLPFPTYAACRFLDTTPDNPENGAIFEALRTMSASYLRADTAAICDCIQAFALNDLLFSIARLERLFKQRSCNGGCAAAVDALLCADGCTAMAEGAGGAQASHVRLNELSAVREIVGALMHEIECILNEYLSFNWDRLDAVLAASMHLLRPDGLACPWKSAPSLESLPGSLARQQPLGVSPHSTSDLPSLGSMGDSDALGYPGSASGSARHTPAGSTAGSAHGGRAYLGAGSLDSTASDGTGADIESFEEYVAARRNRNSGRWRADRTDEASTSSGSAGAHIRSMSVPGGNARGGGARRARSQARAVLNWRRARLAVTRKITTDMLGVQRRFQTLYEMFEDLSAGRRDPRAPEGRLPVLLLLGGGMAAGKSTVREIIGHDDFWSKVGKDAVVVEADAIKNRDTVYRALTSMERSMDKLSDAESLSSYVHEYSTKAAEAQLVAAVNQQKDIVFDGTMTWAPFVKQTLAMVRDHRHTYRRGPGYTTDDAGHTVELYWEVDDSQPPATAKLPYRIELVGVTCDPGLAVARGIWRRIRTGRGVPIHLQLRSHRLFSENFDEFAHLVDCATLYHTGAALTTFNKGNVNLSPKIIAHRSSATRHEMLVNPPAYEQFRHKQHINDHASCRRTLFTREGAAEQNVPTSDEESMSILRQVFRAADQRERQQRRQNGSPSAPAAHILL</sequence>
<feature type="domain" description="Zeta toxin" evidence="4">
    <location>
        <begin position="425"/>
        <end position="540"/>
    </location>
</feature>
<dbReference type="InterPro" id="IPR027417">
    <property type="entry name" value="P-loop_NTPase"/>
</dbReference>
<name>A0AAW1RFI0_9CHLO</name>
<dbReference type="PANTHER" id="PTHR31153">
    <property type="entry name" value="CALMODULIN CALCIUM-DEPENDENT NAD KINASE"/>
    <property type="match status" value="1"/>
</dbReference>
<dbReference type="GO" id="GO:0016301">
    <property type="term" value="F:kinase activity"/>
    <property type="evidence" value="ECO:0007669"/>
    <property type="project" value="InterPro"/>
</dbReference>
<protein>
    <recommendedName>
        <fullName evidence="4">Zeta toxin domain-containing protein</fullName>
    </recommendedName>
</protein>
<evidence type="ECO:0000313" key="6">
    <source>
        <dbReference type="Proteomes" id="UP001445335"/>
    </source>
</evidence>
<gene>
    <name evidence="5" type="ORF">WJX81_000145</name>
</gene>
<reference evidence="5 6" key="1">
    <citation type="journal article" date="2024" name="Nat. Commun.">
        <title>Phylogenomics reveals the evolutionary origins of lichenization in chlorophyte algae.</title>
        <authorList>
            <person name="Puginier C."/>
            <person name="Libourel C."/>
            <person name="Otte J."/>
            <person name="Skaloud P."/>
            <person name="Haon M."/>
            <person name="Grisel S."/>
            <person name="Petersen M."/>
            <person name="Berrin J.G."/>
            <person name="Delaux P.M."/>
            <person name="Dal Grande F."/>
            <person name="Keller J."/>
        </authorList>
    </citation>
    <scope>NUCLEOTIDE SEQUENCE [LARGE SCALE GENOMIC DNA]</scope>
    <source>
        <strain evidence="5 6">SAG 245.80</strain>
    </source>
</reference>
<feature type="region of interest" description="Disordered" evidence="3">
    <location>
        <begin position="733"/>
        <end position="754"/>
    </location>
</feature>
<evidence type="ECO:0000313" key="5">
    <source>
        <dbReference type="EMBL" id="KAK9832479.1"/>
    </source>
</evidence>